<dbReference type="AlphaFoldDB" id="A0A412AQ21"/>
<sequence>MKAVYPVVFTKLSDGYMAYIPDLDSNTQGDSLAEAIEMARDVIGMMGIDKEDDGLEIPKPSEASSIQYKENEFVSMVDIDFLEYRKASDNRSVKKTLTIPSWLNARAEKEHINFSSVLQMALKQQLHVE</sequence>
<organism evidence="1 2">
    <name type="scientific">[Clostridium] leptum</name>
    <dbReference type="NCBI Taxonomy" id="1535"/>
    <lineage>
        <taxon>Bacteria</taxon>
        <taxon>Bacillati</taxon>
        <taxon>Bacillota</taxon>
        <taxon>Clostridia</taxon>
        <taxon>Eubacteriales</taxon>
        <taxon>Oscillospiraceae</taxon>
        <taxon>Oscillospiraceae incertae sedis</taxon>
    </lineage>
</organism>
<dbReference type="InterPro" id="IPR035069">
    <property type="entry name" value="TTHA1013/TTHA0281-like"/>
</dbReference>
<dbReference type="SUPFAM" id="SSF143100">
    <property type="entry name" value="TTHA1013/TTHA0281-like"/>
    <property type="match status" value="1"/>
</dbReference>
<accession>A0A412AQ21</accession>
<name>A0A412AQ21_9FIRM</name>
<reference evidence="1 2" key="1">
    <citation type="submission" date="2018-08" db="EMBL/GenBank/DDBJ databases">
        <title>A genome reference for cultivated species of the human gut microbiota.</title>
        <authorList>
            <person name="Zou Y."/>
            <person name="Xue W."/>
            <person name="Luo G."/>
        </authorList>
    </citation>
    <scope>NUCLEOTIDE SEQUENCE [LARGE SCALE GENOMIC DNA]</scope>
    <source>
        <strain evidence="1 2">AF28-26</strain>
    </source>
</reference>
<dbReference type="EMBL" id="QRTC01000115">
    <property type="protein sequence ID" value="RGQ32929.1"/>
    <property type="molecule type" value="Genomic_DNA"/>
</dbReference>
<evidence type="ECO:0000313" key="1">
    <source>
        <dbReference type="EMBL" id="RGQ32929.1"/>
    </source>
</evidence>
<gene>
    <name evidence="1" type="ORF">DWY99_14180</name>
</gene>
<proteinExistence type="predicted"/>
<dbReference type="Proteomes" id="UP000284751">
    <property type="component" value="Unassembled WGS sequence"/>
</dbReference>
<comment type="caution">
    <text evidence="1">The sequence shown here is derived from an EMBL/GenBank/DDBJ whole genome shotgun (WGS) entry which is preliminary data.</text>
</comment>
<protein>
    <submittedName>
        <fullName evidence="1">Type II toxin-antitoxin system HicB family antitoxin</fullName>
    </submittedName>
</protein>
<dbReference type="Gene3D" id="3.30.160.250">
    <property type="match status" value="1"/>
</dbReference>
<evidence type="ECO:0000313" key="2">
    <source>
        <dbReference type="Proteomes" id="UP000284751"/>
    </source>
</evidence>